<dbReference type="Gene3D" id="1.10.510.10">
    <property type="entry name" value="Transferase(Phosphotransferase) domain 1"/>
    <property type="match status" value="1"/>
</dbReference>
<feature type="domain" description="Protein kinase" evidence="1">
    <location>
        <begin position="69"/>
        <end position="353"/>
    </location>
</feature>
<dbReference type="SUPFAM" id="SSF56112">
    <property type="entry name" value="Protein kinase-like (PK-like)"/>
    <property type="match status" value="1"/>
</dbReference>
<organism evidence="2 3">
    <name type="scientific">Gossypium arboreum</name>
    <name type="common">Tree cotton</name>
    <name type="synonym">Gossypium nanking</name>
    <dbReference type="NCBI Taxonomy" id="29729"/>
    <lineage>
        <taxon>Eukaryota</taxon>
        <taxon>Viridiplantae</taxon>
        <taxon>Streptophyta</taxon>
        <taxon>Embryophyta</taxon>
        <taxon>Tracheophyta</taxon>
        <taxon>Spermatophyta</taxon>
        <taxon>Magnoliopsida</taxon>
        <taxon>eudicotyledons</taxon>
        <taxon>Gunneridae</taxon>
        <taxon>Pentapetalae</taxon>
        <taxon>rosids</taxon>
        <taxon>malvids</taxon>
        <taxon>Malvales</taxon>
        <taxon>Malvaceae</taxon>
        <taxon>Malvoideae</taxon>
        <taxon>Gossypium</taxon>
    </lineage>
</organism>
<evidence type="ECO:0000313" key="2">
    <source>
        <dbReference type="EMBL" id="KAK5833730.1"/>
    </source>
</evidence>
<protein>
    <recommendedName>
        <fullName evidence="1">Protein kinase domain-containing protein</fullName>
    </recommendedName>
</protein>
<comment type="caution">
    <text evidence="2">The sequence shown here is derived from an EMBL/GenBank/DDBJ whole genome shotgun (WGS) entry which is preliminary data.</text>
</comment>
<dbReference type="PROSITE" id="PS50011">
    <property type="entry name" value="PROTEIN_KINASE_DOM"/>
    <property type="match status" value="1"/>
</dbReference>
<dbReference type="InterPro" id="IPR046959">
    <property type="entry name" value="PRK1-6/SRF4-like"/>
</dbReference>
<evidence type="ECO:0000259" key="1">
    <source>
        <dbReference type="PROSITE" id="PS50011"/>
    </source>
</evidence>
<dbReference type="PANTHER" id="PTHR48007">
    <property type="entry name" value="LEUCINE-RICH REPEAT RECEPTOR-LIKE PROTEIN KINASE PXC1"/>
    <property type="match status" value="1"/>
</dbReference>
<reference evidence="2 3" key="1">
    <citation type="submission" date="2023-03" db="EMBL/GenBank/DDBJ databases">
        <title>WGS of Gossypium arboreum.</title>
        <authorList>
            <person name="Yu D."/>
        </authorList>
    </citation>
    <scope>NUCLEOTIDE SEQUENCE [LARGE SCALE GENOMIC DNA]</scope>
    <source>
        <tissue evidence="2">Leaf</tissue>
    </source>
</reference>
<dbReference type="PANTHER" id="PTHR48007:SF83">
    <property type="entry name" value="PROTEIN KINASE DOMAIN-CONTAINING PROTEIN"/>
    <property type="match status" value="1"/>
</dbReference>
<keyword evidence="3" id="KW-1185">Reference proteome</keyword>
<name>A0ABR0Q347_GOSAR</name>
<gene>
    <name evidence="2" type="ORF">PVK06_017584</name>
</gene>
<dbReference type="SMART" id="SM00220">
    <property type="entry name" value="S_TKc"/>
    <property type="match status" value="1"/>
</dbReference>
<accession>A0ABR0Q347</accession>
<dbReference type="Pfam" id="PF00069">
    <property type="entry name" value="Pkinase"/>
    <property type="match status" value="1"/>
</dbReference>
<dbReference type="CDD" id="cd14066">
    <property type="entry name" value="STKc_IRAK"/>
    <property type="match status" value="1"/>
</dbReference>
<dbReference type="InterPro" id="IPR000719">
    <property type="entry name" value="Prot_kinase_dom"/>
</dbReference>
<dbReference type="EMBL" id="JARKNE010000005">
    <property type="protein sequence ID" value="KAK5833730.1"/>
    <property type="molecule type" value="Genomic_DNA"/>
</dbReference>
<sequence length="353" mass="39421">MLLSYCCSIVWVCDNDKDDHGDGFEKGRNGKGCLCFRKVELETLSENLEQYDLVLLDTQLAFDLDELLKASAFVLGKSGTGIMYKVVLDDGLILAVRRLGEGGSQRFKEFRTEVEAIGKLRHPNIVTLRAYYWSVDEKLLIYDYVPNGSLALALHGKAGMVSVTPLSWPVRLKIIKGIAKGLVYLHEFSPKKHVHGDLKPSNILLDQNMESRISDFGLGQLAGIAGNSPIMQSDRMLSDEPQERLQKSASSEATAIYSSKNLRSFYQAPEALKVVKPSQKWDVYSYGVILLAMLTGKYPVVCVDPYLAPDADEEEEIIAVLKITMACVHSSPERRPTMRHVFDALERLTRSTD</sequence>
<proteinExistence type="predicted"/>
<dbReference type="Gene3D" id="3.30.200.20">
    <property type="entry name" value="Phosphorylase Kinase, domain 1"/>
    <property type="match status" value="1"/>
</dbReference>
<dbReference type="InterPro" id="IPR011009">
    <property type="entry name" value="Kinase-like_dom_sf"/>
</dbReference>
<dbReference type="Proteomes" id="UP001358586">
    <property type="component" value="Chromosome 5"/>
</dbReference>
<evidence type="ECO:0000313" key="3">
    <source>
        <dbReference type="Proteomes" id="UP001358586"/>
    </source>
</evidence>